<evidence type="ECO:0000313" key="4">
    <source>
        <dbReference type="Proteomes" id="UP000318801"/>
    </source>
</evidence>
<name>A0A506UI77_9HYPH</name>
<dbReference type="InterPro" id="IPR036623">
    <property type="entry name" value="Hemimethylated_DNA-bd_sf"/>
</dbReference>
<dbReference type="NCBIfam" id="TIGR02097">
    <property type="entry name" value="yccV"/>
    <property type="match status" value="1"/>
</dbReference>
<evidence type="ECO:0000256" key="1">
    <source>
        <dbReference type="NCBIfam" id="TIGR02097"/>
    </source>
</evidence>
<dbReference type="Pfam" id="PF08755">
    <property type="entry name" value="YccV-like"/>
    <property type="match status" value="1"/>
</dbReference>
<evidence type="ECO:0000259" key="2">
    <source>
        <dbReference type="SMART" id="SM00992"/>
    </source>
</evidence>
<sequence>MEIRNAKFCIGEVVSHRSLPLRGVVLDVDPVFSRTEEWYRSLPLELRPDKNQPFYTLVAENEEGSYLAYIAESNIDRDTSGEPLSNPKLEEIFQLNDTGHFMPRHAVAH</sequence>
<proteinExistence type="predicted"/>
<dbReference type="SMART" id="SM00992">
    <property type="entry name" value="YccV-like"/>
    <property type="match status" value="1"/>
</dbReference>
<dbReference type="Gene3D" id="2.30.30.390">
    <property type="entry name" value="Hemimethylated DNA-binding domain"/>
    <property type="match status" value="1"/>
</dbReference>
<keyword evidence="3" id="KW-0346">Stress response</keyword>
<dbReference type="SUPFAM" id="SSF141255">
    <property type="entry name" value="YccV-like"/>
    <property type="match status" value="1"/>
</dbReference>
<keyword evidence="4" id="KW-1185">Reference proteome</keyword>
<dbReference type="RefSeq" id="WP_141146969.1">
    <property type="nucleotide sequence ID" value="NZ_VHLG01000001.1"/>
</dbReference>
<comment type="caution">
    <text evidence="3">The sequence shown here is derived from an EMBL/GenBank/DDBJ whole genome shotgun (WGS) entry which is preliminary data.</text>
</comment>
<dbReference type="OrthoDB" id="9797680at2"/>
<dbReference type="GO" id="GO:0003677">
    <property type="term" value="F:DNA binding"/>
    <property type="evidence" value="ECO:0007669"/>
    <property type="project" value="UniProtKB-UniRule"/>
</dbReference>
<dbReference type="EMBL" id="VHLG01000001">
    <property type="protein sequence ID" value="TPW33034.1"/>
    <property type="molecule type" value="Genomic_DNA"/>
</dbReference>
<reference evidence="3 4" key="1">
    <citation type="submission" date="2019-06" db="EMBL/GenBank/DDBJ databases">
        <authorList>
            <person name="Li M."/>
        </authorList>
    </citation>
    <scope>NUCLEOTIDE SEQUENCE [LARGE SCALE GENOMIC DNA]</scope>
    <source>
        <strain evidence="3 4">BGMRC2036</strain>
    </source>
</reference>
<feature type="domain" description="Hemimethylated DNA-binding" evidence="2">
    <location>
        <begin position="5"/>
        <end position="104"/>
    </location>
</feature>
<evidence type="ECO:0000313" key="3">
    <source>
        <dbReference type="EMBL" id="TPW33034.1"/>
    </source>
</evidence>
<gene>
    <name evidence="3" type="primary">hspQ</name>
    <name evidence="3" type="ORF">FJU08_00245</name>
</gene>
<dbReference type="Proteomes" id="UP000318801">
    <property type="component" value="Unassembled WGS sequence"/>
</dbReference>
<dbReference type="AlphaFoldDB" id="A0A506UI77"/>
<accession>A0A506UI77</accession>
<protein>
    <recommendedName>
        <fullName evidence="1">Heat shock protein HspQ</fullName>
    </recommendedName>
</protein>
<dbReference type="InterPro" id="IPR011722">
    <property type="entry name" value="Hemimethylated_DNA-bd_dom"/>
</dbReference>
<organism evidence="3 4">
    <name type="scientific">Martelella alba</name>
    <dbReference type="NCBI Taxonomy" id="2590451"/>
    <lineage>
        <taxon>Bacteria</taxon>
        <taxon>Pseudomonadati</taxon>
        <taxon>Pseudomonadota</taxon>
        <taxon>Alphaproteobacteria</taxon>
        <taxon>Hyphomicrobiales</taxon>
        <taxon>Aurantimonadaceae</taxon>
        <taxon>Martelella</taxon>
    </lineage>
</organism>